<evidence type="ECO:0000313" key="2">
    <source>
        <dbReference type="Proteomes" id="UP000601990"/>
    </source>
</evidence>
<name>A0ABX1N3B3_9RHOO</name>
<dbReference type="RefSeq" id="WP_169199025.1">
    <property type="nucleotide sequence ID" value="NZ_WTVH02000009.1"/>
</dbReference>
<proteinExistence type="predicted"/>
<accession>A0ABX1N3B3</accession>
<gene>
    <name evidence="1" type="ORF">GO608_10565</name>
</gene>
<evidence type="ECO:0000313" key="1">
    <source>
        <dbReference type="EMBL" id="NMF93767.1"/>
    </source>
</evidence>
<keyword evidence="2" id="KW-1185">Reference proteome</keyword>
<organism evidence="1 2">
    <name type="scientific">Aromatoleum buckelii</name>
    <dbReference type="NCBI Taxonomy" id="200254"/>
    <lineage>
        <taxon>Bacteria</taxon>
        <taxon>Pseudomonadati</taxon>
        <taxon>Pseudomonadota</taxon>
        <taxon>Betaproteobacteria</taxon>
        <taxon>Rhodocyclales</taxon>
        <taxon>Rhodocyclaceae</taxon>
        <taxon>Aromatoleum</taxon>
    </lineage>
</organism>
<comment type="caution">
    <text evidence="1">The sequence shown here is derived from an EMBL/GenBank/DDBJ whole genome shotgun (WGS) entry which is preliminary data.</text>
</comment>
<protein>
    <submittedName>
        <fullName evidence="1">Uncharacterized protein</fullName>
    </submittedName>
</protein>
<dbReference type="Proteomes" id="UP000601990">
    <property type="component" value="Unassembled WGS sequence"/>
</dbReference>
<sequence length="72" mass="8088">MRDIRSRAQENNIMQNLPRSIKTALNRRSHAEGLAYAEVVKSRLLADLERLKAQGAKPAELVAYLTRSTPAK</sequence>
<dbReference type="EMBL" id="WTVH01000018">
    <property type="protein sequence ID" value="NMF93767.1"/>
    <property type="molecule type" value="Genomic_DNA"/>
</dbReference>
<reference evidence="1" key="1">
    <citation type="submission" date="2019-12" db="EMBL/GenBank/DDBJ databases">
        <title>Comparative genomics gives insights into the taxonomy of the Azoarcus-Aromatoleum group and reveals separate origins of nif in the plant-associated Azoarcus and non-plant-associated Aromatoleum sub-groups.</title>
        <authorList>
            <person name="Lafos M."/>
            <person name="Maluk M."/>
            <person name="Batista M."/>
            <person name="Junghare M."/>
            <person name="Carmona M."/>
            <person name="Faoro H."/>
            <person name="Cruz L.M."/>
            <person name="Battistoni F."/>
            <person name="De Souza E."/>
            <person name="Pedrosa F."/>
            <person name="Chen W.-M."/>
            <person name="Poole P.S."/>
            <person name="Dixon R.A."/>
            <person name="James E.K."/>
        </authorList>
    </citation>
    <scope>NUCLEOTIDE SEQUENCE</scope>
    <source>
        <strain evidence="1">U120</strain>
    </source>
</reference>